<feature type="signal peptide" evidence="2">
    <location>
        <begin position="1"/>
        <end position="29"/>
    </location>
</feature>
<feature type="region of interest" description="Disordered" evidence="1">
    <location>
        <begin position="68"/>
        <end position="87"/>
    </location>
</feature>
<evidence type="ECO:0000313" key="4">
    <source>
        <dbReference type="Proteomes" id="UP001367316"/>
    </source>
</evidence>
<dbReference type="EMBL" id="JBBPBF010000062">
    <property type="protein sequence ID" value="KAK7605895.1"/>
    <property type="molecule type" value="Genomic_DNA"/>
</dbReference>
<feature type="compositionally biased region" description="Basic and acidic residues" evidence="1">
    <location>
        <begin position="177"/>
        <end position="202"/>
    </location>
</feature>
<evidence type="ECO:0000256" key="2">
    <source>
        <dbReference type="SAM" id="SignalP"/>
    </source>
</evidence>
<organism evidence="3 4">
    <name type="scientific">Phyllosticta paracitricarpa</name>
    <dbReference type="NCBI Taxonomy" id="2016321"/>
    <lineage>
        <taxon>Eukaryota</taxon>
        <taxon>Fungi</taxon>
        <taxon>Dikarya</taxon>
        <taxon>Ascomycota</taxon>
        <taxon>Pezizomycotina</taxon>
        <taxon>Dothideomycetes</taxon>
        <taxon>Dothideomycetes incertae sedis</taxon>
        <taxon>Botryosphaeriales</taxon>
        <taxon>Phyllostictaceae</taxon>
        <taxon>Phyllosticta</taxon>
    </lineage>
</organism>
<keyword evidence="4" id="KW-1185">Reference proteome</keyword>
<reference evidence="3 4" key="1">
    <citation type="submission" date="2024-04" db="EMBL/GenBank/DDBJ databases">
        <title>Phyllosticta paracitricarpa is synonymous to the EU quarantine fungus P. citricarpa based on phylogenomic analyses.</title>
        <authorList>
            <consortium name="Lawrence Berkeley National Laboratory"/>
            <person name="Van ingen-buijs V.A."/>
            <person name="Van westerhoven A.C."/>
            <person name="Haridas S."/>
            <person name="Skiadas P."/>
            <person name="Martin F."/>
            <person name="Groenewald J.Z."/>
            <person name="Crous P.W."/>
            <person name="Seidl M.F."/>
        </authorList>
    </citation>
    <scope>NUCLEOTIDE SEQUENCE [LARGE SCALE GENOMIC DNA]</scope>
    <source>
        <strain evidence="3 4">CBS 141358</strain>
    </source>
</reference>
<proteinExistence type="predicted"/>
<evidence type="ECO:0000313" key="3">
    <source>
        <dbReference type="EMBL" id="KAK7605895.1"/>
    </source>
</evidence>
<feature type="region of interest" description="Disordered" evidence="1">
    <location>
        <begin position="175"/>
        <end position="202"/>
    </location>
</feature>
<evidence type="ECO:0000256" key="1">
    <source>
        <dbReference type="SAM" id="MobiDB-lite"/>
    </source>
</evidence>
<evidence type="ECO:0008006" key="5">
    <source>
        <dbReference type="Google" id="ProtNLM"/>
    </source>
</evidence>
<comment type="caution">
    <text evidence="3">The sequence shown here is derived from an EMBL/GenBank/DDBJ whole genome shotgun (WGS) entry which is preliminary data.</text>
</comment>
<name>A0ABR1MSI3_9PEZI</name>
<keyword evidence="2" id="KW-0732">Signal</keyword>
<dbReference type="Proteomes" id="UP001367316">
    <property type="component" value="Unassembled WGS sequence"/>
</dbReference>
<protein>
    <recommendedName>
        <fullName evidence="5">Secreted protein</fullName>
    </recommendedName>
</protein>
<accession>A0ABR1MSI3</accession>
<sequence>MSSNFSNNSSTPVATLLLLLSGLCHVLRSSLQQRPGNSFVLVVFVECCETSSSISSSSQINLVVLPQRTRRREKGGRGPPGAGSVTLTATDELNQPVSVPGALNPRSNVQSLGESGALFCKNWVSRVDKGGDGGIFATLRLVRRRVQAIFQPPQRGWSIFQNNVFVQRAPRIVSASRSERPNKENKDTLSSPKKSDRRETDFRVQESKRLQAALGHSTGSSPCRHGRLFRTVVTLGAAFCPRCRQWLSAVSSCLSQVVVRGDAGVSPWLNIVLPIPVDEPARSWQ</sequence>
<feature type="chain" id="PRO_5045869774" description="Secreted protein" evidence="2">
    <location>
        <begin position="30"/>
        <end position="285"/>
    </location>
</feature>
<gene>
    <name evidence="3" type="ORF">JOL62DRAFT_393572</name>
</gene>